<dbReference type="Gene3D" id="3.20.20.70">
    <property type="entry name" value="Aldolase class I"/>
    <property type="match status" value="1"/>
</dbReference>
<dbReference type="AlphaFoldDB" id="A0A4S8MH07"/>
<organism evidence="2 3">
    <name type="scientific">Dendrothele bispora (strain CBS 962.96)</name>
    <dbReference type="NCBI Taxonomy" id="1314807"/>
    <lineage>
        <taxon>Eukaryota</taxon>
        <taxon>Fungi</taxon>
        <taxon>Dikarya</taxon>
        <taxon>Basidiomycota</taxon>
        <taxon>Agaricomycotina</taxon>
        <taxon>Agaricomycetes</taxon>
        <taxon>Agaricomycetidae</taxon>
        <taxon>Agaricales</taxon>
        <taxon>Agaricales incertae sedis</taxon>
        <taxon>Dendrothele</taxon>
    </lineage>
</organism>
<dbReference type="InterPro" id="IPR045247">
    <property type="entry name" value="Oye-like"/>
</dbReference>
<sequence>MATRPSTYTGTANASVLFEPLKLGAITVRNRIFMSAMTRNRSIPTNVPNEVNLEYYKQRAGSAGLIVTEGTLISQQGTEWPWAPGIWSSEHVEAWKKIVDAVHDQGCHIYCQLWHVGRVAHPNAPEQIASGEPVYGPSAIRARGGKFRWIPGSPSHATPTPLDNPRKIVAQFKDAAVRAKEAGFDGVELHAVSGYLINQFLDSTSNHRTDEWGGSIENRCRFGLEVVEALVDVWGADRVGIRVTPSGGYNDMGMPLDETIVTYEYFLTETDKFGLAYVNLIRYIELTDPVIDGQRRGTAHDIIATYSPMIKNSTILSNGAFTPEEAASFVSDGKVAGVFFGIPWISHPDLAKRIQYGKLLDQKPDPHYFYGHGGSDLKAQVKGYTDYPLASYE</sequence>
<reference evidence="2 3" key="1">
    <citation type="journal article" date="2019" name="Nat. Ecol. Evol.">
        <title>Megaphylogeny resolves global patterns of mushroom evolution.</title>
        <authorList>
            <person name="Varga T."/>
            <person name="Krizsan K."/>
            <person name="Foldi C."/>
            <person name="Dima B."/>
            <person name="Sanchez-Garcia M."/>
            <person name="Sanchez-Ramirez S."/>
            <person name="Szollosi G.J."/>
            <person name="Szarkandi J.G."/>
            <person name="Papp V."/>
            <person name="Albert L."/>
            <person name="Andreopoulos W."/>
            <person name="Angelini C."/>
            <person name="Antonin V."/>
            <person name="Barry K.W."/>
            <person name="Bougher N.L."/>
            <person name="Buchanan P."/>
            <person name="Buyck B."/>
            <person name="Bense V."/>
            <person name="Catcheside P."/>
            <person name="Chovatia M."/>
            <person name="Cooper J."/>
            <person name="Damon W."/>
            <person name="Desjardin D."/>
            <person name="Finy P."/>
            <person name="Geml J."/>
            <person name="Haridas S."/>
            <person name="Hughes K."/>
            <person name="Justo A."/>
            <person name="Karasinski D."/>
            <person name="Kautmanova I."/>
            <person name="Kiss B."/>
            <person name="Kocsube S."/>
            <person name="Kotiranta H."/>
            <person name="LaButti K.M."/>
            <person name="Lechner B.E."/>
            <person name="Liimatainen K."/>
            <person name="Lipzen A."/>
            <person name="Lukacs Z."/>
            <person name="Mihaltcheva S."/>
            <person name="Morgado L.N."/>
            <person name="Niskanen T."/>
            <person name="Noordeloos M.E."/>
            <person name="Ohm R.A."/>
            <person name="Ortiz-Santana B."/>
            <person name="Ovrebo C."/>
            <person name="Racz N."/>
            <person name="Riley R."/>
            <person name="Savchenko A."/>
            <person name="Shiryaev A."/>
            <person name="Soop K."/>
            <person name="Spirin V."/>
            <person name="Szebenyi C."/>
            <person name="Tomsovsky M."/>
            <person name="Tulloss R.E."/>
            <person name="Uehling J."/>
            <person name="Grigoriev I.V."/>
            <person name="Vagvolgyi C."/>
            <person name="Papp T."/>
            <person name="Martin F.M."/>
            <person name="Miettinen O."/>
            <person name="Hibbett D.S."/>
            <person name="Nagy L.G."/>
        </authorList>
    </citation>
    <scope>NUCLEOTIDE SEQUENCE [LARGE SCALE GENOMIC DNA]</scope>
    <source>
        <strain evidence="2 3">CBS 962.96</strain>
    </source>
</reference>
<dbReference type="EMBL" id="ML179082">
    <property type="protein sequence ID" value="THV01955.1"/>
    <property type="molecule type" value="Genomic_DNA"/>
</dbReference>
<gene>
    <name evidence="2" type="ORF">K435DRAFT_853228</name>
</gene>
<name>A0A4S8MH07_DENBC</name>
<protein>
    <submittedName>
        <fullName evidence="2">Flavo protein NADH-dependent oxidoreductase</fullName>
    </submittedName>
</protein>
<dbReference type="Pfam" id="PF00724">
    <property type="entry name" value="Oxidored_FMN"/>
    <property type="match status" value="1"/>
</dbReference>
<dbReference type="InterPro" id="IPR001155">
    <property type="entry name" value="OxRdtase_FMN_N"/>
</dbReference>
<dbReference type="PANTHER" id="PTHR22893">
    <property type="entry name" value="NADH OXIDOREDUCTASE-RELATED"/>
    <property type="match status" value="1"/>
</dbReference>
<dbReference type="Proteomes" id="UP000297245">
    <property type="component" value="Unassembled WGS sequence"/>
</dbReference>
<dbReference type="GO" id="GO:0016491">
    <property type="term" value="F:oxidoreductase activity"/>
    <property type="evidence" value="ECO:0007669"/>
    <property type="project" value="InterPro"/>
</dbReference>
<evidence type="ECO:0000313" key="3">
    <source>
        <dbReference type="Proteomes" id="UP000297245"/>
    </source>
</evidence>
<dbReference type="InterPro" id="IPR013785">
    <property type="entry name" value="Aldolase_TIM"/>
</dbReference>
<accession>A0A4S8MH07</accession>
<evidence type="ECO:0000313" key="2">
    <source>
        <dbReference type="EMBL" id="THV01955.1"/>
    </source>
</evidence>
<dbReference type="OrthoDB" id="276546at2759"/>
<keyword evidence="3" id="KW-1185">Reference proteome</keyword>
<feature type="domain" description="NADH:flavin oxidoreductase/NADH oxidase N-terminal" evidence="1">
    <location>
        <begin position="17"/>
        <end position="358"/>
    </location>
</feature>
<dbReference type="PANTHER" id="PTHR22893:SF91">
    <property type="entry name" value="NADPH DEHYDROGENASE 2-RELATED"/>
    <property type="match status" value="1"/>
</dbReference>
<dbReference type="CDD" id="cd02933">
    <property type="entry name" value="OYE_like_FMN"/>
    <property type="match status" value="1"/>
</dbReference>
<dbReference type="GO" id="GO:0010181">
    <property type="term" value="F:FMN binding"/>
    <property type="evidence" value="ECO:0007669"/>
    <property type="project" value="InterPro"/>
</dbReference>
<dbReference type="SUPFAM" id="SSF51395">
    <property type="entry name" value="FMN-linked oxidoreductases"/>
    <property type="match status" value="1"/>
</dbReference>
<evidence type="ECO:0000259" key="1">
    <source>
        <dbReference type="Pfam" id="PF00724"/>
    </source>
</evidence>
<proteinExistence type="predicted"/>